<dbReference type="EMBL" id="JAIWYP010000004">
    <property type="protein sequence ID" value="KAH3832436.1"/>
    <property type="molecule type" value="Genomic_DNA"/>
</dbReference>
<comment type="caution">
    <text evidence="1">The sequence shown here is derived from an EMBL/GenBank/DDBJ whole genome shotgun (WGS) entry which is preliminary data.</text>
</comment>
<reference evidence="1" key="2">
    <citation type="submission" date="2020-11" db="EMBL/GenBank/DDBJ databases">
        <authorList>
            <person name="McCartney M.A."/>
            <person name="Auch B."/>
            <person name="Kono T."/>
            <person name="Mallez S."/>
            <person name="Becker A."/>
            <person name="Gohl D.M."/>
            <person name="Silverstein K.A.T."/>
            <person name="Koren S."/>
            <person name="Bechman K.B."/>
            <person name="Herman A."/>
            <person name="Abrahante J.E."/>
            <person name="Garbe J."/>
        </authorList>
    </citation>
    <scope>NUCLEOTIDE SEQUENCE</scope>
    <source>
        <strain evidence="1">Duluth1</strain>
        <tissue evidence="1">Whole animal</tissue>
    </source>
</reference>
<accession>A0A9D4K3Q7</accession>
<evidence type="ECO:0000313" key="2">
    <source>
        <dbReference type="Proteomes" id="UP000828390"/>
    </source>
</evidence>
<gene>
    <name evidence="1" type="ORF">DPMN_105723</name>
</gene>
<protein>
    <submittedName>
        <fullName evidence="1">Uncharacterized protein</fullName>
    </submittedName>
</protein>
<keyword evidence="2" id="KW-1185">Reference proteome</keyword>
<dbReference type="AlphaFoldDB" id="A0A9D4K3Q7"/>
<organism evidence="1 2">
    <name type="scientific">Dreissena polymorpha</name>
    <name type="common">Zebra mussel</name>
    <name type="synonym">Mytilus polymorpha</name>
    <dbReference type="NCBI Taxonomy" id="45954"/>
    <lineage>
        <taxon>Eukaryota</taxon>
        <taxon>Metazoa</taxon>
        <taxon>Spiralia</taxon>
        <taxon>Lophotrochozoa</taxon>
        <taxon>Mollusca</taxon>
        <taxon>Bivalvia</taxon>
        <taxon>Autobranchia</taxon>
        <taxon>Heteroconchia</taxon>
        <taxon>Euheterodonta</taxon>
        <taxon>Imparidentia</taxon>
        <taxon>Neoheterodontei</taxon>
        <taxon>Myida</taxon>
        <taxon>Dreissenoidea</taxon>
        <taxon>Dreissenidae</taxon>
        <taxon>Dreissena</taxon>
    </lineage>
</organism>
<proteinExistence type="predicted"/>
<name>A0A9D4K3Q7_DREPO</name>
<dbReference type="Proteomes" id="UP000828390">
    <property type="component" value="Unassembled WGS sequence"/>
</dbReference>
<evidence type="ECO:0000313" key="1">
    <source>
        <dbReference type="EMBL" id="KAH3832436.1"/>
    </source>
</evidence>
<sequence>MCLDIRKISETKSVYYKATEPDPRGSYFHVATEAQLVYKTISVLCNNADYELPYNNNILTKSGKNLVKCIRRKINHRYRA</sequence>
<reference evidence="1" key="1">
    <citation type="journal article" date="2019" name="bioRxiv">
        <title>The Genome of the Zebra Mussel, Dreissena polymorpha: A Resource for Invasive Species Research.</title>
        <authorList>
            <person name="McCartney M.A."/>
            <person name="Auch B."/>
            <person name="Kono T."/>
            <person name="Mallez S."/>
            <person name="Zhang Y."/>
            <person name="Obille A."/>
            <person name="Becker A."/>
            <person name="Abrahante J.E."/>
            <person name="Garbe J."/>
            <person name="Badalamenti J.P."/>
            <person name="Herman A."/>
            <person name="Mangelson H."/>
            <person name="Liachko I."/>
            <person name="Sullivan S."/>
            <person name="Sone E.D."/>
            <person name="Koren S."/>
            <person name="Silverstein K.A.T."/>
            <person name="Beckman K.B."/>
            <person name="Gohl D.M."/>
        </authorList>
    </citation>
    <scope>NUCLEOTIDE SEQUENCE</scope>
    <source>
        <strain evidence="1">Duluth1</strain>
        <tissue evidence="1">Whole animal</tissue>
    </source>
</reference>